<proteinExistence type="predicted"/>
<accession>A0A5C7F2Y0</accession>
<dbReference type="AlphaFoldDB" id="A0A5C7F2Y0"/>
<keyword evidence="1" id="KW-1133">Transmembrane helix</keyword>
<keyword evidence="3" id="KW-1185">Reference proteome</keyword>
<gene>
    <name evidence="2" type="ORF">FTX54_010855</name>
</gene>
<feature type="transmembrane region" description="Helical" evidence="1">
    <location>
        <begin position="7"/>
        <end position="29"/>
    </location>
</feature>
<dbReference type="KEGG" id="ahal:FTX54_010855"/>
<evidence type="ECO:0000313" key="3">
    <source>
        <dbReference type="Proteomes" id="UP000321816"/>
    </source>
</evidence>
<name>A0A5C7F2Y0_9BACI</name>
<evidence type="ECO:0000313" key="2">
    <source>
        <dbReference type="EMBL" id="WWD78922.1"/>
    </source>
</evidence>
<sequence length="61" mass="7001">MNFVKPLLWINLIGSTGALLVYFFTFQTINYREDYLMLVGLFVGVSALGLLLLKNDEEKEE</sequence>
<organism evidence="2 3">
    <name type="scientific">Alkalicoccus halolimnae</name>
    <dbReference type="NCBI Taxonomy" id="1667239"/>
    <lineage>
        <taxon>Bacteria</taxon>
        <taxon>Bacillati</taxon>
        <taxon>Bacillota</taxon>
        <taxon>Bacilli</taxon>
        <taxon>Bacillales</taxon>
        <taxon>Bacillaceae</taxon>
        <taxon>Alkalicoccus</taxon>
    </lineage>
</organism>
<dbReference type="EMBL" id="CP144914">
    <property type="protein sequence ID" value="WWD78922.1"/>
    <property type="molecule type" value="Genomic_DNA"/>
</dbReference>
<dbReference type="OrthoDB" id="2973158at2"/>
<keyword evidence="1" id="KW-0472">Membrane</keyword>
<reference evidence="2 3" key="1">
    <citation type="submission" date="2024-01" db="EMBL/GenBank/DDBJ databases">
        <title>Complete Genome Sequence of Alkalicoccus halolimnae BZ-SZ-XJ29T, a Moderately Halophilic Bacterium Isolated from a Salt Lake.</title>
        <authorList>
            <person name="Zhao B."/>
        </authorList>
    </citation>
    <scope>NUCLEOTIDE SEQUENCE [LARGE SCALE GENOMIC DNA]</scope>
    <source>
        <strain evidence="2 3">BZ-SZ-XJ29</strain>
    </source>
</reference>
<dbReference type="Proteomes" id="UP000321816">
    <property type="component" value="Chromosome"/>
</dbReference>
<keyword evidence="1" id="KW-0812">Transmembrane</keyword>
<protein>
    <submittedName>
        <fullName evidence="2">Uncharacterized protein</fullName>
    </submittedName>
</protein>
<feature type="transmembrane region" description="Helical" evidence="1">
    <location>
        <begin position="35"/>
        <end position="53"/>
    </location>
</feature>
<evidence type="ECO:0000256" key="1">
    <source>
        <dbReference type="SAM" id="Phobius"/>
    </source>
</evidence>
<dbReference type="RefSeq" id="WP_147804677.1">
    <property type="nucleotide sequence ID" value="NZ_CP144914.1"/>
</dbReference>